<evidence type="ECO:0000313" key="2">
    <source>
        <dbReference type="EMBL" id="MAA13226.1"/>
    </source>
</evidence>
<dbReference type="AlphaFoldDB" id="A0A224Y6N4"/>
<name>A0A224Y6N4_9ACAR</name>
<proteinExistence type="predicted"/>
<dbReference type="EMBL" id="GFPF01002080">
    <property type="protein sequence ID" value="MAA13226.1"/>
    <property type="molecule type" value="Transcribed_RNA"/>
</dbReference>
<feature type="chain" id="PRO_5012759167" description="Secreted protein" evidence="1">
    <location>
        <begin position="27"/>
        <end position="144"/>
    </location>
</feature>
<reference evidence="2" key="1">
    <citation type="journal article" date="2017" name="Parasit. Vectors">
        <title>Sialotranscriptomics of Rhipicephalus zambeziensis reveals intricate expression profiles of secretory proteins and suggests tight temporal transcriptional regulation during blood-feeding.</title>
        <authorList>
            <person name="de Castro M.H."/>
            <person name="de Klerk D."/>
            <person name="Pienaar R."/>
            <person name="Rees D.J.G."/>
            <person name="Mans B.J."/>
        </authorList>
    </citation>
    <scope>NUCLEOTIDE SEQUENCE</scope>
    <source>
        <tissue evidence="2">Salivary glands</tissue>
    </source>
</reference>
<keyword evidence="1" id="KW-0732">Signal</keyword>
<evidence type="ECO:0008006" key="3">
    <source>
        <dbReference type="Google" id="ProtNLM"/>
    </source>
</evidence>
<accession>A0A224Y6N4</accession>
<feature type="signal peptide" evidence="1">
    <location>
        <begin position="1"/>
        <end position="26"/>
    </location>
</feature>
<organism evidence="2">
    <name type="scientific">Rhipicephalus zambeziensis</name>
    <dbReference type="NCBI Taxonomy" id="60191"/>
    <lineage>
        <taxon>Eukaryota</taxon>
        <taxon>Metazoa</taxon>
        <taxon>Ecdysozoa</taxon>
        <taxon>Arthropoda</taxon>
        <taxon>Chelicerata</taxon>
        <taxon>Arachnida</taxon>
        <taxon>Acari</taxon>
        <taxon>Parasitiformes</taxon>
        <taxon>Ixodida</taxon>
        <taxon>Ixodoidea</taxon>
        <taxon>Ixodidae</taxon>
        <taxon>Rhipicephalinae</taxon>
        <taxon>Rhipicephalus</taxon>
        <taxon>Rhipicephalus</taxon>
    </lineage>
</organism>
<protein>
    <recommendedName>
        <fullName evidence="3">Secreted protein</fullName>
    </recommendedName>
</protein>
<evidence type="ECO:0000256" key="1">
    <source>
        <dbReference type="SAM" id="SignalP"/>
    </source>
</evidence>
<sequence length="144" mass="16168">MKASRFASSVCSIVFLASVMWRLIWQPDTVGAPAWCLVFAKRKVLLSYMEVFRSTTMQNLVLEQLYAWKVAAVNGLCRSIAWLHEPTRFSSFTALINTCLTMGVHICSVELATVLYCNGELICGCKVVSWFRVQYVASASIGWL</sequence>